<feature type="domain" description="PAC" evidence="14">
    <location>
        <begin position="806"/>
        <end position="856"/>
    </location>
</feature>
<evidence type="ECO:0000256" key="10">
    <source>
        <dbReference type="ARBA" id="ARBA00023177"/>
    </source>
</evidence>
<evidence type="ECO:0000313" key="16">
    <source>
        <dbReference type="Proteomes" id="UP000316426"/>
    </source>
</evidence>
<dbReference type="CDD" id="cd00082">
    <property type="entry name" value="HisKA"/>
    <property type="match status" value="1"/>
</dbReference>
<sequence length="1145" mass="123696">MNLSAIDQLWLLTCSGLLLLMQAGFLCLEAGLTRSKNAVNVALKNLVDLTLTPLVYVAVGAGLMFGASWSGFIGNPLAFGDGLSGGFATFLLFQTLFCASATTIVSGAVAERIRIGAYVAICGLIAAVVYPLVGHWAWGGVWSGGPGWLNAIGFDDFAGSGVVHVTGGFAALAGAIAVGPRLGRFSRQRAAKGFPKNNLPLAMLGAMLLAVGWVGFNGGSTLGFNESVGLVVLNTMMAGAAGGAASLGFCRLRGPVVSPEVVINGLLAGLVAICASANVATPSSAVLVGVCASFAATAAASLLARWRVDDVVGAFPVHGVGGLVGLLMQPIAPGAEGGISEFVIQAIGGVVIAVTSFVPIFVLLAFAMPKSWVRVTPHEERLGLNLSEHGIESDLQTLRRSLALANRAPHADAIRVDEADDAGALAAALHERVSQAFHDGEATTTAELMSQHATELRGYGEFLLAVLDGVDLQICILDENGKIVETNSTWDKFAYSAGVGDQARVGAGFEELYRAGKIYDQRSAEQIVEAVTRIAGGGGPSFHTECLVQLPDDERCFEVKVRPLPAHERGAVIVTQLDRTQERQAQELILQEKHKAERLADALEASQAALDLAMKGADLGRWHWDVATGYFELSTDWLERIGIEEFSFHPDISTLRNLLPPEDLTIWTPEDAASVADGKPYDRQFRLRRPDGSYRWVQVLGRAVSMTPQGAPECLTGILIDIDARKSAEMRDAGMAKIIEESNKLLFVCDPKTKQFLEVNRGARENLGYSLEELRGMTPYDITPADLHADVDKRIADILSGKTARKDFETMHVRRDGTTYPALLNVQTARLLDRDVLVAIGSDVTQQRELERQLADARRLESIGQLAAGVAHEMNTPLQFVENNIEFLQQCSGAWFEVFRAFEGLLDPMAPPQSWRDRQLEIRDLLKRVHFDHIREETPKAIADCHEGVHRVLQIVRAMKDFSHPGEQRHTLTDLNRGLSSTVTVTRNRWKMAGELTLDLDPDLPHVECQGGAINQVFVNLIVNAADAVIERREHDPLAPAGLITVRSFTEGAEAVFEFTDNGSGMPEDVRRRAFDPFFTTKEVGKGTGQGLSLSHSIVVKNHGGAIDVETKPFAGTTLRVRLPLKQPRSRDASLHKHPLEHVMI</sequence>
<dbReference type="SUPFAM" id="SSF55785">
    <property type="entry name" value="PYP-like sensor domain (PAS domain)"/>
    <property type="match status" value="3"/>
</dbReference>
<dbReference type="Gene3D" id="1.10.3430.10">
    <property type="entry name" value="Ammonium transporter AmtB like domains"/>
    <property type="match status" value="1"/>
</dbReference>
<dbReference type="InterPro" id="IPR036890">
    <property type="entry name" value="HATPase_C_sf"/>
</dbReference>
<dbReference type="SUPFAM" id="SSF111352">
    <property type="entry name" value="Ammonium transporter"/>
    <property type="match status" value="1"/>
</dbReference>
<dbReference type="CDD" id="cd00130">
    <property type="entry name" value="PAS"/>
    <property type="match status" value="2"/>
</dbReference>
<dbReference type="Pfam" id="PF00909">
    <property type="entry name" value="Ammonium_transp"/>
    <property type="match status" value="1"/>
</dbReference>
<dbReference type="RefSeq" id="WP_145113209.1">
    <property type="nucleotide sequence ID" value="NZ_CP036349.1"/>
</dbReference>
<dbReference type="GO" id="GO:0097272">
    <property type="term" value="P:ammonium homeostasis"/>
    <property type="evidence" value="ECO:0007669"/>
    <property type="project" value="TreeGrafter"/>
</dbReference>
<dbReference type="Gene3D" id="3.30.450.20">
    <property type="entry name" value="PAS domain"/>
    <property type="match status" value="3"/>
</dbReference>
<keyword evidence="5" id="KW-0813">Transport</keyword>
<comment type="subcellular location">
    <subcellularLocation>
        <location evidence="2">Membrane</location>
        <topology evidence="2">Multi-pass membrane protein</topology>
    </subcellularLocation>
</comment>
<dbReference type="InterPro" id="IPR035965">
    <property type="entry name" value="PAS-like_dom_sf"/>
</dbReference>
<dbReference type="Proteomes" id="UP000316426">
    <property type="component" value="Chromosome"/>
</dbReference>
<reference evidence="15 16" key="1">
    <citation type="submission" date="2019-02" db="EMBL/GenBank/DDBJ databases">
        <title>Deep-cultivation of Planctomycetes and their phenomic and genomic characterization uncovers novel biology.</title>
        <authorList>
            <person name="Wiegand S."/>
            <person name="Jogler M."/>
            <person name="Boedeker C."/>
            <person name="Pinto D."/>
            <person name="Vollmers J."/>
            <person name="Rivas-Marin E."/>
            <person name="Kohn T."/>
            <person name="Peeters S.H."/>
            <person name="Heuer A."/>
            <person name="Rast P."/>
            <person name="Oberbeckmann S."/>
            <person name="Bunk B."/>
            <person name="Jeske O."/>
            <person name="Meyerdierks A."/>
            <person name="Storesund J.E."/>
            <person name="Kallscheuer N."/>
            <person name="Luecker S."/>
            <person name="Lage O.M."/>
            <person name="Pohl T."/>
            <person name="Merkel B.J."/>
            <person name="Hornburger P."/>
            <person name="Mueller R.-W."/>
            <person name="Bruemmer F."/>
            <person name="Labrenz M."/>
            <person name="Spormann A.M."/>
            <person name="Op den Camp H."/>
            <person name="Overmann J."/>
            <person name="Amann R."/>
            <person name="Jetten M.S.M."/>
            <person name="Mascher T."/>
            <person name="Medema M.H."/>
            <person name="Devos D.P."/>
            <person name="Kaster A.-K."/>
            <person name="Ovreas L."/>
            <person name="Rohde M."/>
            <person name="Galperin M.Y."/>
            <person name="Jogler C."/>
        </authorList>
    </citation>
    <scope>NUCLEOTIDE SEQUENCE [LARGE SCALE GENOMIC DNA]</scope>
    <source>
        <strain evidence="15 16">Spa11</strain>
    </source>
</reference>
<dbReference type="EC" id="2.7.13.3" evidence="4"/>
<dbReference type="SMART" id="SM00091">
    <property type="entry name" value="PAS"/>
    <property type="match status" value="2"/>
</dbReference>
<feature type="transmembrane region" description="Helical" evidence="11">
    <location>
        <begin position="261"/>
        <end position="279"/>
    </location>
</feature>
<evidence type="ECO:0000256" key="5">
    <source>
        <dbReference type="ARBA" id="ARBA00022448"/>
    </source>
</evidence>
<accession>A0A518KA20</accession>
<dbReference type="InterPro" id="IPR003594">
    <property type="entry name" value="HATPase_dom"/>
</dbReference>
<evidence type="ECO:0000256" key="11">
    <source>
        <dbReference type="SAM" id="Phobius"/>
    </source>
</evidence>
<keyword evidence="7 11" id="KW-0812">Transmembrane</keyword>
<feature type="transmembrane region" description="Helical" evidence="11">
    <location>
        <begin position="158"/>
        <end position="178"/>
    </location>
</feature>
<dbReference type="PROSITE" id="PS50112">
    <property type="entry name" value="PAS"/>
    <property type="match status" value="1"/>
</dbReference>
<comment type="similarity">
    <text evidence="3">Belongs to the ammonia transporter channel (TC 1.A.11.2) family.</text>
</comment>
<dbReference type="GO" id="GO:0008519">
    <property type="term" value="F:ammonium channel activity"/>
    <property type="evidence" value="ECO:0007669"/>
    <property type="project" value="InterPro"/>
</dbReference>
<dbReference type="Pfam" id="PF08447">
    <property type="entry name" value="PAS_3"/>
    <property type="match status" value="1"/>
</dbReference>
<dbReference type="InterPro" id="IPR003661">
    <property type="entry name" value="HisK_dim/P_dom"/>
</dbReference>
<dbReference type="InterPro" id="IPR036097">
    <property type="entry name" value="HisK_dim/P_sf"/>
</dbReference>
<evidence type="ECO:0000256" key="8">
    <source>
        <dbReference type="ARBA" id="ARBA00022989"/>
    </source>
</evidence>
<evidence type="ECO:0000256" key="1">
    <source>
        <dbReference type="ARBA" id="ARBA00000085"/>
    </source>
</evidence>
<dbReference type="InterPro" id="IPR018047">
    <property type="entry name" value="Ammonium_transpt_CS"/>
</dbReference>
<keyword evidence="8 11" id="KW-1133">Transmembrane helix</keyword>
<feature type="transmembrane region" description="Helical" evidence="11">
    <location>
        <begin position="117"/>
        <end position="138"/>
    </location>
</feature>
<dbReference type="InterPro" id="IPR001610">
    <property type="entry name" value="PAC"/>
</dbReference>
<feature type="domain" description="Histidine kinase" evidence="12">
    <location>
        <begin position="869"/>
        <end position="1127"/>
    </location>
</feature>
<comment type="catalytic activity">
    <reaction evidence="1">
        <text>ATP + protein L-histidine = ADP + protein N-phospho-L-histidine.</text>
        <dbReference type="EC" id="2.7.13.3"/>
    </reaction>
</comment>
<dbReference type="InterPro" id="IPR024041">
    <property type="entry name" value="NH4_transpt_AmtB-like_dom"/>
</dbReference>
<dbReference type="AlphaFoldDB" id="A0A518KA20"/>
<dbReference type="InterPro" id="IPR004358">
    <property type="entry name" value="Sig_transdc_His_kin-like_C"/>
</dbReference>
<organism evidence="15 16">
    <name type="scientific">Botrimarina mediterranea</name>
    <dbReference type="NCBI Taxonomy" id="2528022"/>
    <lineage>
        <taxon>Bacteria</taxon>
        <taxon>Pseudomonadati</taxon>
        <taxon>Planctomycetota</taxon>
        <taxon>Planctomycetia</taxon>
        <taxon>Pirellulales</taxon>
        <taxon>Lacipirellulaceae</taxon>
        <taxon>Botrimarina</taxon>
    </lineage>
</organism>
<dbReference type="Pfam" id="PF08448">
    <property type="entry name" value="PAS_4"/>
    <property type="match status" value="2"/>
</dbReference>
<dbReference type="KEGG" id="bmei:Spa11_28410"/>
<keyword evidence="10" id="KW-0924">Ammonia transport</keyword>
<dbReference type="PANTHER" id="PTHR11730">
    <property type="entry name" value="AMMONIUM TRANSPORTER"/>
    <property type="match status" value="1"/>
</dbReference>
<evidence type="ECO:0000313" key="15">
    <source>
        <dbReference type="EMBL" id="QDV74635.1"/>
    </source>
</evidence>
<name>A0A518KA20_9BACT</name>
<dbReference type="PROSITE" id="PS01219">
    <property type="entry name" value="AMMONIUM_TRANSP"/>
    <property type="match status" value="1"/>
</dbReference>
<feature type="transmembrane region" description="Helical" evidence="11">
    <location>
        <begin position="285"/>
        <end position="304"/>
    </location>
</feature>
<feature type="domain" description="PAS" evidence="13">
    <location>
        <begin position="731"/>
        <end position="802"/>
    </location>
</feature>
<feature type="transmembrane region" description="Helical" evidence="11">
    <location>
        <begin position="343"/>
        <end position="366"/>
    </location>
</feature>
<dbReference type="SUPFAM" id="SSF47384">
    <property type="entry name" value="Homodimeric domain of signal transducing histidine kinase"/>
    <property type="match status" value="1"/>
</dbReference>
<feature type="transmembrane region" description="Helical" evidence="11">
    <location>
        <begin position="87"/>
        <end position="110"/>
    </location>
</feature>
<dbReference type="InterPro" id="IPR013655">
    <property type="entry name" value="PAS_fold_3"/>
</dbReference>
<feature type="domain" description="PAC" evidence="14">
    <location>
        <begin position="681"/>
        <end position="734"/>
    </location>
</feature>
<proteinExistence type="inferred from homology"/>
<feature type="transmembrane region" description="Helical" evidence="11">
    <location>
        <begin position="311"/>
        <end position="331"/>
    </location>
</feature>
<evidence type="ECO:0000259" key="14">
    <source>
        <dbReference type="PROSITE" id="PS50113"/>
    </source>
</evidence>
<evidence type="ECO:0000256" key="9">
    <source>
        <dbReference type="ARBA" id="ARBA00023136"/>
    </source>
</evidence>
<dbReference type="Pfam" id="PF02518">
    <property type="entry name" value="HATPase_c"/>
    <property type="match status" value="1"/>
</dbReference>
<evidence type="ECO:0000259" key="12">
    <source>
        <dbReference type="PROSITE" id="PS50109"/>
    </source>
</evidence>
<evidence type="ECO:0000256" key="7">
    <source>
        <dbReference type="ARBA" id="ARBA00022692"/>
    </source>
</evidence>
<keyword evidence="9 11" id="KW-0472">Membrane</keyword>
<dbReference type="InterPro" id="IPR000014">
    <property type="entry name" value="PAS"/>
</dbReference>
<evidence type="ECO:0000256" key="6">
    <source>
        <dbReference type="ARBA" id="ARBA00022553"/>
    </source>
</evidence>
<dbReference type="PROSITE" id="PS50109">
    <property type="entry name" value="HIS_KIN"/>
    <property type="match status" value="1"/>
</dbReference>
<gene>
    <name evidence="15" type="primary">amt</name>
    <name evidence="15" type="ORF">Spa11_28410</name>
</gene>
<dbReference type="NCBIfam" id="TIGR00229">
    <property type="entry name" value="sensory_box"/>
    <property type="match status" value="1"/>
</dbReference>
<evidence type="ECO:0000256" key="3">
    <source>
        <dbReference type="ARBA" id="ARBA00005887"/>
    </source>
</evidence>
<dbReference type="PRINTS" id="PR00344">
    <property type="entry name" value="BCTRLSENSOR"/>
</dbReference>
<dbReference type="SMART" id="SM00387">
    <property type="entry name" value="HATPase_c"/>
    <property type="match status" value="1"/>
</dbReference>
<dbReference type="InterPro" id="IPR029020">
    <property type="entry name" value="Ammonium/urea_transptr"/>
</dbReference>
<dbReference type="EMBL" id="CP036349">
    <property type="protein sequence ID" value="QDV74635.1"/>
    <property type="molecule type" value="Genomic_DNA"/>
</dbReference>
<evidence type="ECO:0000259" key="13">
    <source>
        <dbReference type="PROSITE" id="PS50112"/>
    </source>
</evidence>
<dbReference type="SMART" id="SM00086">
    <property type="entry name" value="PAC"/>
    <property type="match status" value="2"/>
</dbReference>
<dbReference type="InterPro" id="IPR005467">
    <property type="entry name" value="His_kinase_dom"/>
</dbReference>
<feature type="transmembrane region" description="Helical" evidence="11">
    <location>
        <begin position="49"/>
        <end position="67"/>
    </location>
</feature>
<protein>
    <recommendedName>
        <fullName evidence="4">histidine kinase</fullName>
        <ecNumber evidence="4">2.7.13.3</ecNumber>
    </recommendedName>
</protein>
<dbReference type="Gene3D" id="3.30.565.10">
    <property type="entry name" value="Histidine kinase-like ATPase, C-terminal domain"/>
    <property type="match status" value="1"/>
</dbReference>
<dbReference type="SUPFAM" id="SSF55874">
    <property type="entry name" value="ATPase domain of HSP90 chaperone/DNA topoisomerase II/histidine kinase"/>
    <property type="match status" value="1"/>
</dbReference>
<dbReference type="InterPro" id="IPR013656">
    <property type="entry name" value="PAS_4"/>
</dbReference>
<feature type="transmembrane region" description="Helical" evidence="11">
    <location>
        <begin position="228"/>
        <end position="249"/>
    </location>
</feature>
<evidence type="ECO:0000256" key="4">
    <source>
        <dbReference type="ARBA" id="ARBA00012438"/>
    </source>
</evidence>
<feature type="transmembrane region" description="Helical" evidence="11">
    <location>
        <begin position="6"/>
        <end position="28"/>
    </location>
</feature>
<dbReference type="GO" id="GO:0016020">
    <property type="term" value="C:membrane"/>
    <property type="evidence" value="ECO:0007669"/>
    <property type="project" value="UniProtKB-SubCell"/>
</dbReference>
<keyword evidence="16" id="KW-1185">Reference proteome</keyword>
<dbReference type="PROSITE" id="PS50113">
    <property type="entry name" value="PAC"/>
    <property type="match status" value="2"/>
</dbReference>
<evidence type="ECO:0000256" key="2">
    <source>
        <dbReference type="ARBA" id="ARBA00004141"/>
    </source>
</evidence>
<dbReference type="GO" id="GO:0000155">
    <property type="term" value="F:phosphorelay sensor kinase activity"/>
    <property type="evidence" value="ECO:0007669"/>
    <property type="project" value="InterPro"/>
</dbReference>
<dbReference type="Gene3D" id="1.10.287.130">
    <property type="match status" value="1"/>
</dbReference>
<dbReference type="PANTHER" id="PTHR11730:SF6">
    <property type="entry name" value="AMMONIUM TRANSPORTER"/>
    <property type="match status" value="1"/>
</dbReference>
<dbReference type="InterPro" id="IPR000700">
    <property type="entry name" value="PAS-assoc_C"/>
</dbReference>
<feature type="transmembrane region" description="Helical" evidence="11">
    <location>
        <begin position="199"/>
        <end position="216"/>
    </location>
</feature>
<keyword evidence="6" id="KW-0597">Phosphoprotein</keyword>